<evidence type="ECO:0000256" key="1">
    <source>
        <dbReference type="SAM" id="Phobius"/>
    </source>
</evidence>
<gene>
    <name evidence="3" type="ORF">OJ997_35340</name>
</gene>
<comment type="caution">
    <text evidence="3">The sequence shown here is derived from an EMBL/GenBank/DDBJ whole genome shotgun (WGS) entry which is preliminary data.</text>
</comment>
<feature type="transmembrane region" description="Helical" evidence="1">
    <location>
        <begin position="222"/>
        <end position="239"/>
    </location>
</feature>
<dbReference type="Proteomes" id="UP001147653">
    <property type="component" value="Unassembled WGS sequence"/>
</dbReference>
<keyword evidence="1" id="KW-1133">Transmembrane helix</keyword>
<dbReference type="InterPro" id="IPR050879">
    <property type="entry name" value="Acyltransferase_3"/>
</dbReference>
<feature type="transmembrane region" description="Helical" evidence="1">
    <location>
        <begin position="12"/>
        <end position="32"/>
    </location>
</feature>
<dbReference type="RefSeq" id="WP_270030147.1">
    <property type="nucleotide sequence ID" value="NZ_JAPDDP010000128.1"/>
</dbReference>
<dbReference type="AlphaFoldDB" id="A0A9X3NHX6"/>
<keyword evidence="4" id="KW-1185">Reference proteome</keyword>
<sequence>MARITRPRYESFDGMRGLACVLIVCLHVWMYTDANWPRPGRTDLLDRVVGEFRVSLMFFFVLSGFLLALPWAAGRTPDLRRYAARRFARVAPGYWLALAASFLLLYGTGHGRAIELQDLPKFVFFIPNLFEETRNQLDPPMWSLHVEVSFYIVLPLIGLALLKARRPLTVCALLIGAGLVWTTIGTLEAWPPETMWTLPTYIGVLTCGIGAAVLAQRPPPRFVGTAGVLIVIANSVWHSEGTGTVGHAVGDLPAAIGFALILWAMAYRESRVLASKPMVWTGTVSYGVYLWHMPVLYWFGLQERLPERFVPAILWILPITFALAALSWYFVEKPAMRLGNRVPSRSPRRSPRTAES</sequence>
<keyword evidence="3" id="KW-0808">Transferase</keyword>
<feature type="transmembrane region" description="Helical" evidence="1">
    <location>
        <begin position="52"/>
        <end position="73"/>
    </location>
</feature>
<feature type="transmembrane region" description="Helical" evidence="1">
    <location>
        <begin position="94"/>
        <end position="114"/>
    </location>
</feature>
<organism evidence="3 4">
    <name type="scientific">Solirubrobacter phytolaccae</name>
    <dbReference type="NCBI Taxonomy" id="1404360"/>
    <lineage>
        <taxon>Bacteria</taxon>
        <taxon>Bacillati</taxon>
        <taxon>Actinomycetota</taxon>
        <taxon>Thermoleophilia</taxon>
        <taxon>Solirubrobacterales</taxon>
        <taxon>Solirubrobacteraceae</taxon>
        <taxon>Solirubrobacter</taxon>
    </lineage>
</organism>
<evidence type="ECO:0000313" key="3">
    <source>
        <dbReference type="EMBL" id="MDA0185634.1"/>
    </source>
</evidence>
<dbReference type="PANTHER" id="PTHR23028">
    <property type="entry name" value="ACETYLTRANSFERASE"/>
    <property type="match status" value="1"/>
</dbReference>
<feature type="transmembrane region" description="Helical" evidence="1">
    <location>
        <begin position="169"/>
        <end position="190"/>
    </location>
</feature>
<dbReference type="GO" id="GO:0016020">
    <property type="term" value="C:membrane"/>
    <property type="evidence" value="ECO:0007669"/>
    <property type="project" value="TreeGrafter"/>
</dbReference>
<dbReference type="GO" id="GO:0016747">
    <property type="term" value="F:acyltransferase activity, transferring groups other than amino-acyl groups"/>
    <property type="evidence" value="ECO:0007669"/>
    <property type="project" value="InterPro"/>
</dbReference>
<dbReference type="EMBL" id="JAPDDP010000128">
    <property type="protein sequence ID" value="MDA0185634.1"/>
    <property type="molecule type" value="Genomic_DNA"/>
</dbReference>
<name>A0A9X3NHX6_9ACTN</name>
<evidence type="ECO:0000259" key="2">
    <source>
        <dbReference type="Pfam" id="PF01757"/>
    </source>
</evidence>
<keyword evidence="3" id="KW-0012">Acyltransferase</keyword>
<feature type="transmembrane region" description="Helical" evidence="1">
    <location>
        <begin position="142"/>
        <end position="162"/>
    </location>
</feature>
<feature type="transmembrane region" description="Helical" evidence="1">
    <location>
        <begin position="245"/>
        <end position="266"/>
    </location>
</feature>
<reference evidence="3" key="1">
    <citation type="submission" date="2022-10" db="EMBL/GenBank/DDBJ databases">
        <title>The WGS of Solirubrobacter phytolaccae KCTC 29190.</title>
        <authorList>
            <person name="Jiang Z."/>
        </authorList>
    </citation>
    <scope>NUCLEOTIDE SEQUENCE</scope>
    <source>
        <strain evidence="3">KCTC 29190</strain>
    </source>
</reference>
<dbReference type="PANTHER" id="PTHR23028:SF53">
    <property type="entry name" value="ACYL_TRANSF_3 DOMAIN-CONTAINING PROTEIN"/>
    <property type="match status" value="1"/>
</dbReference>
<dbReference type="Pfam" id="PF01757">
    <property type="entry name" value="Acyl_transf_3"/>
    <property type="match status" value="1"/>
</dbReference>
<proteinExistence type="predicted"/>
<feature type="transmembrane region" description="Helical" evidence="1">
    <location>
        <begin position="312"/>
        <end position="331"/>
    </location>
</feature>
<keyword evidence="1" id="KW-0812">Transmembrane</keyword>
<evidence type="ECO:0000313" key="4">
    <source>
        <dbReference type="Proteomes" id="UP001147653"/>
    </source>
</evidence>
<accession>A0A9X3NHX6</accession>
<feature type="transmembrane region" description="Helical" evidence="1">
    <location>
        <begin position="278"/>
        <end position="300"/>
    </location>
</feature>
<feature type="domain" description="Acyltransferase 3" evidence="2">
    <location>
        <begin position="10"/>
        <end position="330"/>
    </location>
</feature>
<keyword evidence="1" id="KW-0472">Membrane</keyword>
<feature type="transmembrane region" description="Helical" evidence="1">
    <location>
        <begin position="196"/>
        <end position="215"/>
    </location>
</feature>
<protein>
    <submittedName>
        <fullName evidence="3">Acyltransferase</fullName>
    </submittedName>
</protein>
<dbReference type="InterPro" id="IPR002656">
    <property type="entry name" value="Acyl_transf_3_dom"/>
</dbReference>
<dbReference type="GO" id="GO:0009103">
    <property type="term" value="P:lipopolysaccharide biosynthetic process"/>
    <property type="evidence" value="ECO:0007669"/>
    <property type="project" value="TreeGrafter"/>
</dbReference>